<evidence type="ECO:0000313" key="2">
    <source>
        <dbReference type="EMBL" id="SHM60088.1"/>
    </source>
</evidence>
<evidence type="ECO:0000259" key="1">
    <source>
        <dbReference type="Pfam" id="PF01551"/>
    </source>
</evidence>
<evidence type="ECO:0000313" key="3">
    <source>
        <dbReference type="Proteomes" id="UP000184513"/>
    </source>
</evidence>
<dbReference type="CDD" id="cd12797">
    <property type="entry name" value="M23_peptidase"/>
    <property type="match status" value="1"/>
</dbReference>
<dbReference type="RefSeq" id="WP_073092473.1">
    <property type="nucleotide sequence ID" value="NZ_FRCY01000002.1"/>
</dbReference>
<protein>
    <submittedName>
        <fullName evidence="2">Peptidase family M23</fullName>
    </submittedName>
</protein>
<dbReference type="InterPro" id="IPR011055">
    <property type="entry name" value="Dup_hybrid_motif"/>
</dbReference>
<dbReference type="AlphaFoldDB" id="A0A1M7K4B2"/>
<dbReference type="OrthoDB" id="9801052at2"/>
<sequence length="224" mass="25376">MFQNDPSFFPIMGEILNEYNAMSLDMSAGNTALQQLDLMDSEAFSAYIQQILTQKKRKYALGGYGENRSIYQRSPVFAQADAGYRNIHLGVDIWSEAGTAVYSPLEGRLHSYNDNEGFGNYGPTLIMEHHLKDETIYALYGHLSRKDLNQLYPGKVFLAGERIGHLGKVMENGHWPPHLHFQLIRDLANWQGDYPGVCEEKDIEKYLNNCPDPNSWLGLPVLSS</sequence>
<accession>A0A1M7K4B2</accession>
<dbReference type="Pfam" id="PF01551">
    <property type="entry name" value="Peptidase_M23"/>
    <property type="match status" value="1"/>
</dbReference>
<dbReference type="Proteomes" id="UP000184513">
    <property type="component" value="Unassembled WGS sequence"/>
</dbReference>
<dbReference type="EMBL" id="FRCY01000002">
    <property type="protein sequence ID" value="SHM60088.1"/>
    <property type="molecule type" value="Genomic_DNA"/>
</dbReference>
<dbReference type="STRING" id="388280.SAMN04488057_102287"/>
<reference evidence="2 3" key="1">
    <citation type="submission" date="2016-11" db="EMBL/GenBank/DDBJ databases">
        <authorList>
            <person name="Jaros S."/>
            <person name="Januszkiewicz K."/>
            <person name="Wedrychowicz H."/>
        </authorList>
    </citation>
    <scope>NUCLEOTIDE SEQUENCE [LARGE SCALE GENOMIC DNA]</scope>
    <source>
        <strain evidence="2 3">CGMCC 1.6102</strain>
    </source>
</reference>
<name>A0A1M7K4B2_9BACT</name>
<dbReference type="InterPro" id="IPR016047">
    <property type="entry name" value="M23ase_b-sheet_dom"/>
</dbReference>
<feature type="domain" description="M23ase beta-sheet core" evidence="1">
    <location>
        <begin position="87"/>
        <end position="185"/>
    </location>
</feature>
<dbReference type="InterPro" id="IPR050570">
    <property type="entry name" value="Cell_wall_metabolism_enzyme"/>
</dbReference>
<dbReference type="PANTHER" id="PTHR21666">
    <property type="entry name" value="PEPTIDASE-RELATED"/>
    <property type="match status" value="1"/>
</dbReference>
<dbReference type="GO" id="GO:0004222">
    <property type="term" value="F:metalloendopeptidase activity"/>
    <property type="evidence" value="ECO:0007669"/>
    <property type="project" value="TreeGrafter"/>
</dbReference>
<dbReference type="Gene3D" id="2.70.70.10">
    <property type="entry name" value="Glucose Permease (Domain IIA)"/>
    <property type="match status" value="1"/>
</dbReference>
<dbReference type="SUPFAM" id="SSF51261">
    <property type="entry name" value="Duplicated hybrid motif"/>
    <property type="match status" value="1"/>
</dbReference>
<organism evidence="2 3">
    <name type="scientific">Cyclobacterium lianum</name>
    <dbReference type="NCBI Taxonomy" id="388280"/>
    <lineage>
        <taxon>Bacteria</taxon>
        <taxon>Pseudomonadati</taxon>
        <taxon>Bacteroidota</taxon>
        <taxon>Cytophagia</taxon>
        <taxon>Cytophagales</taxon>
        <taxon>Cyclobacteriaceae</taxon>
        <taxon>Cyclobacterium</taxon>
    </lineage>
</organism>
<dbReference type="PANTHER" id="PTHR21666:SF270">
    <property type="entry name" value="MUREIN HYDROLASE ACTIVATOR ENVC"/>
    <property type="match status" value="1"/>
</dbReference>
<gene>
    <name evidence="2" type="ORF">SAMN04488057_102287</name>
</gene>
<keyword evidence="3" id="KW-1185">Reference proteome</keyword>
<proteinExistence type="predicted"/>